<dbReference type="GO" id="GO:0016829">
    <property type="term" value="F:lyase activity"/>
    <property type="evidence" value="ECO:0007669"/>
    <property type="project" value="UniProtKB-KW"/>
</dbReference>
<name>A0A1B3ZIF3_9SPHN</name>
<dbReference type="SUPFAM" id="SSF52096">
    <property type="entry name" value="ClpP/crotonase"/>
    <property type="match status" value="1"/>
</dbReference>
<dbReference type="Proteomes" id="UP000094256">
    <property type="component" value="Plasmid unnamed"/>
</dbReference>
<dbReference type="KEGG" id="span:AWL63_23905"/>
<evidence type="ECO:0008006" key="6">
    <source>
        <dbReference type="Google" id="ProtNLM"/>
    </source>
</evidence>
<proteinExistence type="inferred from homology"/>
<keyword evidence="4" id="KW-0614">Plasmid</keyword>
<dbReference type="PANTHER" id="PTHR11941">
    <property type="entry name" value="ENOYL-COA HYDRATASE-RELATED"/>
    <property type="match status" value="1"/>
</dbReference>
<evidence type="ECO:0000256" key="2">
    <source>
        <dbReference type="ARBA" id="ARBA00023239"/>
    </source>
</evidence>
<geneLocation type="plasmid" evidence="5"/>
<gene>
    <name evidence="4" type="ORF">AWL63_23905</name>
</gene>
<evidence type="ECO:0000256" key="1">
    <source>
        <dbReference type="ARBA" id="ARBA00005254"/>
    </source>
</evidence>
<dbReference type="InterPro" id="IPR001753">
    <property type="entry name" value="Enoyl-CoA_hydra/iso"/>
</dbReference>
<dbReference type="AlphaFoldDB" id="A0A1B3ZIF3"/>
<keyword evidence="5" id="KW-1185">Reference proteome</keyword>
<dbReference type="CDD" id="cd06558">
    <property type="entry name" value="crotonase-like"/>
    <property type="match status" value="1"/>
</dbReference>
<dbReference type="InterPro" id="IPR029045">
    <property type="entry name" value="ClpP/crotonase-like_dom_sf"/>
</dbReference>
<protein>
    <recommendedName>
        <fullName evidence="6">Enoyl-CoA hydratase</fullName>
    </recommendedName>
</protein>
<evidence type="ECO:0000256" key="3">
    <source>
        <dbReference type="RuleBase" id="RU003707"/>
    </source>
</evidence>
<comment type="similarity">
    <text evidence="1 3">Belongs to the enoyl-CoA hydratase/isomerase family.</text>
</comment>
<keyword evidence="2" id="KW-0456">Lyase</keyword>
<dbReference type="InterPro" id="IPR018376">
    <property type="entry name" value="Enoyl-CoA_hyd/isom_CS"/>
</dbReference>
<dbReference type="Gene3D" id="3.90.226.10">
    <property type="entry name" value="2-enoyl-CoA Hydratase, Chain A, domain 1"/>
    <property type="match status" value="1"/>
</dbReference>
<sequence>MLKMERSRRLITTELVDGIAVIRLARAASRNALGIEDWGALQTALETIASPSARVILLESAVPSAFCAGSDLKAMESLVGRPDRAAEFRLRMRSAIEALAAAPVPTIANIQGDCFGAGVALALACDFRVAGDGARFGVTPAKLGLSYPAEDVARLVSTVGAGQASRLLMSADTISASDAHCMGLVEVLGGADEAVRIATAVARNAPQSVVTAKHVIEAITRGEELAFDDVFDGFFASAAFAEGLKAFKEKRRPVYADEPRPDVARDAGRRCP</sequence>
<dbReference type="Pfam" id="PF00378">
    <property type="entry name" value="ECH_1"/>
    <property type="match status" value="1"/>
</dbReference>
<accession>A0A1B3ZIF3</accession>
<dbReference type="GO" id="GO:0006635">
    <property type="term" value="P:fatty acid beta-oxidation"/>
    <property type="evidence" value="ECO:0007669"/>
    <property type="project" value="TreeGrafter"/>
</dbReference>
<dbReference type="InterPro" id="IPR014748">
    <property type="entry name" value="Enoyl-CoA_hydra_C"/>
</dbReference>
<dbReference type="EMBL" id="CP014169">
    <property type="protein sequence ID" value="AOH87209.1"/>
    <property type="molecule type" value="Genomic_DNA"/>
</dbReference>
<organism evidence="4 5">
    <name type="scientific">Sphingomonas panacis</name>
    <dbReference type="NCBI Taxonomy" id="1560345"/>
    <lineage>
        <taxon>Bacteria</taxon>
        <taxon>Pseudomonadati</taxon>
        <taxon>Pseudomonadota</taxon>
        <taxon>Alphaproteobacteria</taxon>
        <taxon>Sphingomonadales</taxon>
        <taxon>Sphingomonadaceae</taxon>
        <taxon>Sphingomonas</taxon>
    </lineage>
</organism>
<evidence type="ECO:0000313" key="4">
    <source>
        <dbReference type="EMBL" id="AOH87209.1"/>
    </source>
</evidence>
<dbReference type="PROSITE" id="PS00166">
    <property type="entry name" value="ENOYL_COA_HYDRATASE"/>
    <property type="match status" value="1"/>
</dbReference>
<dbReference type="PANTHER" id="PTHR11941:SF54">
    <property type="entry name" value="ENOYL-COA HYDRATASE, MITOCHONDRIAL"/>
    <property type="match status" value="1"/>
</dbReference>
<reference evidence="4 5" key="1">
    <citation type="submission" date="2016-01" db="EMBL/GenBank/DDBJ databases">
        <title>Complete genome and mega plasmid sequence of Sphingomonas panacis DCY99 elicits systemic resistance in rice to Xanthomonas oryzae.</title>
        <authorList>
            <person name="Kim Y.J."/>
            <person name="Yang D.C."/>
            <person name="Sing P."/>
        </authorList>
    </citation>
    <scope>NUCLEOTIDE SEQUENCE [LARGE SCALE GENOMIC DNA]</scope>
    <source>
        <strain evidence="4 5">DCY99</strain>
        <plasmid evidence="5">Plasmid</plasmid>
    </source>
</reference>
<dbReference type="Gene3D" id="1.10.12.10">
    <property type="entry name" value="Lyase 2-enoyl-coa Hydratase, Chain A, domain 2"/>
    <property type="match status" value="1"/>
</dbReference>
<evidence type="ECO:0000313" key="5">
    <source>
        <dbReference type="Proteomes" id="UP000094256"/>
    </source>
</evidence>